<proteinExistence type="predicted"/>
<dbReference type="STRING" id="1664069.BGLY_0229"/>
<reference evidence="1 2" key="1">
    <citation type="journal article" date="2015" name="Int. J. Syst. Evol. Microbiol.">
        <title>Bacillus glycinifermentans sp. nov., isolated from fermented soybean paste.</title>
        <authorList>
            <person name="Kim S.J."/>
            <person name="Dunlap C.A."/>
            <person name="Kwon S.W."/>
            <person name="Rooney A.P."/>
        </authorList>
    </citation>
    <scope>NUCLEOTIDE SEQUENCE [LARGE SCALE GENOMIC DNA]</scope>
    <source>
        <strain evidence="1 2">GO-13</strain>
    </source>
</reference>
<dbReference type="Proteomes" id="UP000036168">
    <property type="component" value="Unassembled WGS sequence"/>
</dbReference>
<evidence type="ECO:0000313" key="2">
    <source>
        <dbReference type="Proteomes" id="UP000036168"/>
    </source>
</evidence>
<dbReference type="AlphaFoldDB" id="A0A0J6DZH5"/>
<comment type="caution">
    <text evidence="1">The sequence shown here is derived from an EMBL/GenBank/DDBJ whole genome shotgun (WGS) entry which is preliminary data.</text>
</comment>
<dbReference type="PATRIC" id="fig|1664069.3.peg.5473"/>
<dbReference type="EMBL" id="LECW02000001">
    <property type="protein sequence ID" value="KRT95913.1"/>
    <property type="molecule type" value="Genomic_DNA"/>
</dbReference>
<organism evidence="1 2">
    <name type="scientific">Bacillus glycinifermentans</name>
    <dbReference type="NCBI Taxonomy" id="1664069"/>
    <lineage>
        <taxon>Bacteria</taxon>
        <taxon>Bacillati</taxon>
        <taxon>Bacillota</taxon>
        <taxon>Bacilli</taxon>
        <taxon>Bacillales</taxon>
        <taxon>Bacillaceae</taxon>
        <taxon>Bacillus</taxon>
    </lineage>
</organism>
<protein>
    <submittedName>
        <fullName evidence="1">Uncharacterized protein</fullName>
    </submittedName>
</protein>
<accession>A0A0J6EYA5</accession>
<gene>
    <name evidence="1" type="ORF">AB447_200350</name>
</gene>
<evidence type="ECO:0000313" key="1">
    <source>
        <dbReference type="EMBL" id="KRT95913.1"/>
    </source>
</evidence>
<accession>A0A0J6DZH5</accession>
<sequence length="95" mass="11196">MSYHQAPDYVPHLQPDLYPDLYYRDPNLKQQTLTAIDPVVRHGLREAQHLGYRHALREAVAIGYLMGRGYQYHTAWKTVESWWRPPGTPLPQHPY</sequence>
<name>A0A0J6DZH5_9BACI</name>